<organism evidence="1 2">
    <name type="scientific">Panagrolaimus sp. JU765</name>
    <dbReference type="NCBI Taxonomy" id="591449"/>
    <lineage>
        <taxon>Eukaryota</taxon>
        <taxon>Metazoa</taxon>
        <taxon>Ecdysozoa</taxon>
        <taxon>Nematoda</taxon>
        <taxon>Chromadorea</taxon>
        <taxon>Rhabditida</taxon>
        <taxon>Tylenchina</taxon>
        <taxon>Panagrolaimomorpha</taxon>
        <taxon>Panagrolaimoidea</taxon>
        <taxon>Panagrolaimidae</taxon>
        <taxon>Panagrolaimus</taxon>
    </lineage>
</organism>
<accession>A0AC34RJD6</accession>
<dbReference type="Proteomes" id="UP000887576">
    <property type="component" value="Unplaced"/>
</dbReference>
<name>A0AC34RJD6_9BILA</name>
<evidence type="ECO:0000313" key="2">
    <source>
        <dbReference type="WBParaSite" id="JU765_v2.g7390.t1"/>
    </source>
</evidence>
<evidence type="ECO:0000313" key="1">
    <source>
        <dbReference type="Proteomes" id="UP000887576"/>
    </source>
</evidence>
<reference evidence="2" key="1">
    <citation type="submission" date="2022-11" db="UniProtKB">
        <authorList>
            <consortium name="WormBaseParasite"/>
        </authorList>
    </citation>
    <scope>IDENTIFICATION</scope>
</reference>
<sequence>MSVPDDKAKIDAVALDTDSVPKDPSTNVVQDAASDHPPAEDVKAAKSVPPLVYRPPYLKNGMRVDELDFYLYGRP</sequence>
<proteinExistence type="predicted"/>
<dbReference type="WBParaSite" id="JU765_v2.g7390.t1">
    <property type="protein sequence ID" value="JU765_v2.g7390.t1"/>
    <property type="gene ID" value="JU765_v2.g7390"/>
</dbReference>
<protein>
    <submittedName>
        <fullName evidence="2">Uncharacterized protein</fullName>
    </submittedName>
</protein>